<dbReference type="EMBL" id="JASCZI010121608">
    <property type="protein sequence ID" value="MED6162388.1"/>
    <property type="molecule type" value="Genomic_DNA"/>
</dbReference>
<evidence type="ECO:0008006" key="4">
    <source>
        <dbReference type="Google" id="ProtNLM"/>
    </source>
</evidence>
<feature type="compositionally biased region" description="Basic and acidic residues" evidence="1">
    <location>
        <begin position="124"/>
        <end position="135"/>
    </location>
</feature>
<sequence>MLVGIKDGRFFLGGFYCIDKQGNIILQDAVEYRPTRRSSSSPSPSPLEQRHSCDQKQTKKKREDDSANWANKDSLKENQKAGCGCCVPSPGHCVRVYSLPREGLLGSQVPSSESGQSFAGGLDGGRRESHLKGHSDAQPQQSIRGLFLAQSATLQKCLDLRGIVLPDSGLRVCQEQWPKLVKLACRVCEFPQQGLSLECPKPSEEWLRDSFGRLCWSEALEVGNSSFVFQSKPYWRGNPEVGNSGSSRS</sequence>
<comment type="caution">
    <text evidence="2">The sequence shown here is derived from an EMBL/GenBank/DDBJ whole genome shotgun (WGS) entry which is preliminary data.</text>
</comment>
<dbReference type="InterPro" id="IPR010920">
    <property type="entry name" value="LSM_dom_sf"/>
</dbReference>
<dbReference type="SUPFAM" id="SSF50182">
    <property type="entry name" value="Sm-like ribonucleoproteins"/>
    <property type="match status" value="1"/>
</dbReference>
<dbReference type="PANTHER" id="PTHR10701:SF5">
    <property type="entry name" value="N-ALPHA-ACETYLTRANSFERASE 38, NATC AUXILIARY SUBUNIT"/>
    <property type="match status" value="1"/>
</dbReference>
<proteinExistence type="predicted"/>
<evidence type="ECO:0000313" key="2">
    <source>
        <dbReference type="EMBL" id="MED6162388.1"/>
    </source>
</evidence>
<reference evidence="2 3" key="1">
    <citation type="journal article" date="2023" name="Plants (Basel)">
        <title>Bridging the Gap: Combining Genomics and Transcriptomics Approaches to Understand Stylosanthes scabra, an Orphan Legume from the Brazilian Caatinga.</title>
        <authorList>
            <person name="Ferreira-Neto J.R.C."/>
            <person name="da Silva M.D."/>
            <person name="Binneck E."/>
            <person name="de Melo N.F."/>
            <person name="da Silva R.H."/>
            <person name="de Melo A.L.T.M."/>
            <person name="Pandolfi V."/>
            <person name="Bustamante F.O."/>
            <person name="Brasileiro-Vidal A.C."/>
            <person name="Benko-Iseppon A.M."/>
        </authorList>
    </citation>
    <scope>NUCLEOTIDE SEQUENCE [LARGE SCALE GENOMIC DNA]</scope>
    <source>
        <tissue evidence="2">Leaves</tissue>
    </source>
</reference>
<accession>A0ABU6UR57</accession>
<dbReference type="Proteomes" id="UP001341840">
    <property type="component" value="Unassembled WGS sequence"/>
</dbReference>
<feature type="compositionally biased region" description="Polar residues" evidence="1">
    <location>
        <begin position="108"/>
        <end position="117"/>
    </location>
</feature>
<protein>
    <recommendedName>
        <fullName evidence="4">LSM domain-containing protein</fullName>
    </recommendedName>
</protein>
<feature type="compositionally biased region" description="Basic and acidic residues" evidence="1">
    <location>
        <begin position="48"/>
        <end position="65"/>
    </location>
</feature>
<feature type="region of interest" description="Disordered" evidence="1">
    <location>
        <begin position="35"/>
        <end position="73"/>
    </location>
</feature>
<evidence type="ECO:0000256" key="1">
    <source>
        <dbReference type="SAM" id="MobiDB-lite"/>
    </source>
</evidence>
<organism evidence="2 3">
    <name type="scientific">Stylosanthes scabra</name>
    <dbReference type="NCBI Taxonomy" id="79078"/>
    <lineage>
        <taxon>Eukaryota</taxon>
        <taxon>Viridiplantae</taxon>
        <taxon>Streptophyta</taxon>
        <taxon>Embryophyta</taxon>
        <taxon>Tracheophyta</taxon>
        <taxon>Spermatophyta</taxon>
        <taxon>Magnoliopsida</taxon>
        <taxon>eudicotyledons</taxon>
        <taxon>Gunneridae</taxon>
        <taxon>Pentapetalae</taxon>
        <taxon>rosids</taxon>
        <taxon>fabids</taxon>
        <taxon>Fabales</taxon>
        <taxon>Fabaceae</taxon>
        <taxon>Papilionoideae</taxon>
        <taxon>50 kb inversion clade</taxon>
        <taxon>dalbergioids sensu lato</taxon>
        <taxon>Dalbergieae</taxon>
        <taxon>Pterocarpus clade</taxon>
        <taxon>Stylosanthes</taxon>
    </lineage>
</organism>
<evidence type="ECO:0000313" key="3">
    <source>
        <dbReference type="Proteomes" id="UP001341840"/>
    </source>
</evidence>
<dbReference type="Gene3D" id="2.30.30.100">
    <property type="match status" value="1"/>
</dbReference>
<gene>
    <name evidence="2" type="ORF">PIB30_070014</name>
</gene>
<feature type="region of interest" description="Disordered" evidence="1">
    <location>
        <begin position="107"/>
        <end position="138"/>
    </location>
</feature>
<name>A0ABU6UR57_9FABA</name>
<dbReference type="PANTHER" id="PTHR10701">
    <property type="entry name" value="SMALL NUCLEAR RIBONUCLEOPROTEIN-ASSOCIATED PROTEIN B AND N"/>
    <property type="match status" value="1"/>
</dbReference>
<dbReference type="InterPro" id="IPR050914">
    <property type="entry name" value="snRNP_SmB/NAA38-like"/>
</dbReference>
<keyword evidence="3" id="KW-1185">Reference proteome</keyword>